<name>A0ABS1E846_9BURK</name>
<dbReference type="SUPFAM" id="SSF46955">
    <property type="entry name" value="Putative DNA-binding domain"/>
    <property type="match status" value="1"/>
</dbReference>
<feature type="domain" description="Transcription regulator MerR DNA binding" evidence="1">
    <location>
        <begin position="1"/>
        <end position="43"/>
    </location>
</feature>
<dbReference type="InterPro" id="IPR009061">
    <property type="entry name" value="DNA-bd_dom_put_sf"/>
</dbReference>
<evidence type="ECO:0000259" key="1">
    <source>
        <dbReference type="Pfam" id="PF09278"/>
    </source>
</evidence>
<sequence>MLQLRDTHSESCCDVNTLLNEHIHAVETRLKELTLLKQHLTELRRQCTIAATTDSCGILLALGEQGSRTH</sequence>
<dbReference type="Gene3D" id="1.10.1660.10">
    <property type="match status" value="1"/>
</dbReference>
<keyword evidence="2" id="KW-0238">DNA-binding</keyword>
<protein>
    <submittedName>
        <fullName evidence="2">MerR family DNA-binding protein</fullName>
    </submittedName>
</protein>
<dbReference type="GO" id="GO:0003677">
    <property type="term" value="F:DNA binding"/>
    <property type="evidence" value="ECO:0007669"/>
    <property type="project" value="UniProtKB-KW"/>
</dbReference>
<gene>
    <name evidence="2" type="ORF">JHL22_00650</name>
</gene>
<dbReference type="InterPro" id="IPR015358">
    <property type="entry name" value="Tscrpt_reg_MerR_DNA-bd"/>
</dbReference>
<keyword evidence="3" id="KW-1185">Reference proteome</keyword>
<reference evidence="2 3" key="1">
    <citation type="submission" date="2020-12" db="EMBL/GenBank/DDBJ databases">
        <authorList>
            <person name="Lu T."/>
            <person name="Wang Q."/>
            <person name="Han X."/>
        </authorList>
    </citation>
    <scope>NUCLEOTIDE SEQUENCE [LARGE SCALE GENOMIC DNA]</scope>
    <source>
        <strain evidence="2 3">WQ 585</strain>
    </source>
</reference>
<comment type="caution">
    <text evidence="2">The sequence shown here is derived from an EMBL/GenBank/DDBJ whole genome shotgun (WGS) entry which is preliminary data.</text>
</comment>
<proteinExistence type="predicted"/>
<evidence type="ECO:0000313" key="3">
    <source>
        <dbReference type="Proteomes" id="UP000635316"/>
    </source>
</evidence>
<organism evidence="2 3">
    <name type="scientific">Advenella mandrilli</name>
    <dbReference type="NCBI Taxonomy" id="2800330"/>
    <lineage>
        <taxon>Bacteria</taxon>
        <taxon>Pseudomonadati</taxon>
        <taxon>Pseudomonadota</taxon>
        <taxon>Betaproteobacteria</taxon>
        <taxon>Burkholderiales</taxon>
        <taxon>Alcaligenaceae</taxon>
    </lineage>
</organism>
<dbReference type="EMBL" id="JAENGP010000001">
    <property type="protein sequence ID" value="MBK1779719.1"/>
    <property type="molecule type" value="Genomic_DNA"/>
</dbReference>
<evidence type="ECO:0000313" key="2">
    <source>
        <dbReference type="EMBL" id="MBK1779719.1"/>
    </source>
</evidence>
<dbReference type="Pfam" id="PF09278">
    <property type="entry name" value="MerR-DNA-bind"/>
    <property type="match status" value="1"/>
</dbReference>
<accession>A0ABS1E846</accession>
<dbReference type="Proteomes" id="UP000635316">
    <property type="component" value="Unassembled WGS sequence"/>
</dbReference>